<keyword evidence="2" id="KW-1185">Reference proteome</keyword>
<dbReference type="Pfam" id="PF17175">
    <property type="entry name" value="MOLO1"/>
    <property type="match status" value="1"/>
</dbReference>
<comment type="caution">
    <text evidence="1">The sequence shown here is derived from an EMBL/GenBank/DDBJ whole genome shotgun (WGS) entry which is preliminary data.</text>
</comment>
<sequence length="88" mass="10176">MWLLLLAVVAVSMSQQWDPSKYPNPRRDFKQCNMRSISSVCDPDQVLDESQRYRLNNELQRIGRRTETTGSTFCDRKGIDAALAIVRQ</sequence>
<accession>A0AAN8IRZ9</accession>
<evidence type="ECO:0000313" key="2">
    <source>
        <dbReference type="Proteomes" id="UP001331761"/>
    </source>
</evidence>
<organism evidence="1 2">
    <name type="scientific">Trichostrongylus colubriformis</name>
    <name type="common">Black scour worm</name>
    <dbReference type="NCBI Taxonomy" id="6319"/>
    <lineage>
        <taxon>Eukaryota</taxon>
        <taxon>Metazoa</taxon>
        <taxon>Ecdysozoa</taxon>
        <taxon>Nematoda</taxon>
        <taxon>Chromadorea</taxon>
        <taxon>Rhabditida</taxon>
        <taxon>Rhabditina</taxon>
        <taxon>Rhabditomorpha</taxon>
        <taxon>Strongyloidea</taxon>
        <taxon>Trichostrongylidae</taxon>
        <taxon>Trichostrongylus</taxon>
    </lineage>
</organism>
<name>A0AAN8IRZ9_TRICO</name>
<reference evidence="1 2" key="1">
    <citation type="submission" date="2019-10" db="EMBL/GenBank/DDBJ databases">
        <title>Assembly and Annotation for the nematode Trichostrongylus colubriformis.</title>
        <authorList>
            <person name="Martin J."/>
        </authorList>
    </citation>
    <scope>NUCLEOTIDE SEQUENCE [LARGE SCALE GENOMIC DNA]</scope>
    <source>
        <strain evidence="1">G859</strain>
        <tissue evidence="1">Whole worm</tissue>
    </source>
</reference>
<dbReference type="GO" id="GO:0005892">
    <property type="term" value="C:acetylcholine-gated channel complex"/>
    <property type="evidence" value="ECO:0007669"/>
    <property type="project" value="InterPro"/>
</dbReference>
<feature type="non-terminal residue" evidence="1">
    <location>
        <position position="88"/>
    </location>
</feature>
<dbReference type="PANTHER" id="PTHR33748:SF6">
    <property type="entry name" value="TPM_PHOSPHATASE DOMAIN-CONTAINING PROTEIN"/>
    <property type="match status" value="1"/>
</dbReference>
<dbReference type="Proteomes" id="UP001331761">
    <property type="component" value="Unassembled WGS sequence"/>
</dbReference>
<dbReference type="EMBL" id="WIXE01008356">
    <property type="protein sequence ID" value="KAK5979442.1"/>
    <property type="molecule type" value="Genomic_DNA"/>
</dbReference>
<evidence type="ECO:0000313" key="1">
    <source>
        <dbReference type="EMBL" id="KAK5979442.1"/>
    </source>
</evidence>
<dbReference type="InterPro" id="IPR033438">
    <property type="entry name" value="MOLO1"/>
</dbReference>
<gene>
    <name evidence="1" type="ORF">GCK32_021028</name>
</gene>
<protein>
    <submittedName>
        <fullName evidence="1">Uncharacterized protein</fullName>
    </submittedName>
</protein>
<proteinExistence type="predicted"/>
<dbReference type="AlphaFoldDB" id="A0AAN8IRZ9"/>
<dbReference type="PANTHER" id="PTHR33748">
    <property type="entry name" value="PROTEIN CBG04600"/>
    <property type="match status" value="1"/>
</dbReference>